<gene>
    <name evidence="2" type="ORF">NHX12_025540</name>
</gene>
<accession>A0A9Q0EMX5</accession>
<feature type="compositionally biased region" description="Basic and acidic residues" evidence="1">
    <location>
        <begin position="22"/>
        <end position="36"/>
    </location>
</feature>
<evidence type="ECO:0000313" key="2">
    <source>
        <dbReference type="EMBL" id="KAJ3608493.1"/>
    </source>
</evidence>
<name>A0A9Q0EMX5_9TELE</name>
<evidence type="ECO:0000313" key="3">
    <source>
        <dbReference type="Proteomes" id="UP001148018"/>
    </source>
</evidence>
<dbReference type="EMBL" id="JANIIK010000040">
    <property type="protein sequence ID" value="KAJ3608493.1"/>
    <property type="molecule type" value="Genomic_DNA"/>
</dbReference>
<comment type="caution">
    <text evidence="2">The sequence shown here is derived from an EMBL/GenBank/DDBJ whole genome shotgun (WGS) entry which is preliminary data.</text>
</comment>
<proteinExistence type="predicted"/>
<feature type="region of interest" description="Disordered" evidence="1">
    <location>
        <begin position="1"/>
        <end position="41"/>
    </location>
</feature>
<protein>
    <submittedName>
        <fullName evidence="2">Uncharacterized protein</fullName>
    </submittedName>
</protein>
<dbReference type="Proteomes" id="UP001148018">
    <property type="component" value="Unassembled WGS sequence"/>
</dbReference>
<organism evidence="2 3">
    <name type="scientific">Muraenolepis orangiensis</name>
    <name type="common">Patagonian moray cod</name>
    <dbReference type="NCBI Taxonomy" id="630683"/>
    <lineage>
        <taxon>Eukaryota</taxon>
        <taxon>Metazoa</taxon>
        <taxon>Chordata</taxon>
        <taxon>Craniata</taxon>
        <taxon>Vertebrata</taxon>
        <taxon>Euteleostomi</taxon>
        <taxon>Actinopterygii</taxon>
        <taxon>Neopterygii</taxon>
        <taxon>Teleostei</taxon>
        <taxon>Neoteleostei</taxon>
        <taxon>Acanthomorphata</taxon>
        <taxon>Zeiogadaria</taxon>
        <taxon>Gadariae</taxon>
        <taxon>Gadiformes</taxon>
        <taxon>Muraenolepidoidei</taxon>
        <taxon>Muraenolepididae</taxon>
        <taxon>Muraenolepis</taxon>
    </lineage>
</organism>
<sequence length="75" mass="8256">MKTSGEVVEEVEPLMKTSVAEETPRPLDLRAEEEKAAGGSPRLRSWWAAVGEVEVAKNTPENRPERGPEEVEVSP</sequence>
<reference evidence="2" key="1">
    <citation type="submission" date="2022-07" db="EMBL/GenBank/DDBJ databases">
        <title>Chromosome-level genome of Muraenolepis orangiensis.</title>
        <authorList>
            <person name="Kim J."/>
        </authorList>
    </citation>
    <scope>NUCLEOTIDE SEQUENCE</scope>
    <source>
        <strain evidence="2">KU_S4_2022</strain>
        <tissue evidence="2">Muscle</tissue>
    </source>
</reference>
<feature type="region of interest" description="Disordered" evidence="1">
    <location>
        <begin position="55"/>
        <end position="75"/>
    </location>
</feature>
<dbReference type="AlphaFoldDB" id="A0A9Q0EMX5"/>
<keyword evidence="3" id="KW-1185">Reference proteome</keyword>
<evidence type="ECO:0000256" key="1">
    <source>
        <dbReference type="SAM" id="MobiDB-lite"/>
    </source>
</evidence>
<feature type="compositionally biased region" description="Basic and acidic residues" evidence="1">
    <location>
        <begin position="60"/>
        <end position="69"/>
    </location>
</feature>